<evidence type="ECO:0000313" key="3">
    <source>
        <dbReference type="EMBL" id="OGD24682.1"/>
    </source>
</evidence>
<reference evidence="3 4" key="1">
    <citation type="journal article" date="2016" name="Nat. Commun.">
        <title>Thousands of microbial genomes shed light on interconnected biogeochemical processes in an aquifer system.</title>
        <authorList>
            <person name="Anantharaman K."/>
            <person name="Brown C.T."/>
            <person name="Hug L.A."/>
            <person name="Sharon I."/>
            <person name="Castelle C.J."/>
            <person name="Probst A.J."/>
            <person name="Thomas B.C."/>
            <person name="Singh A."/>
            <person name="Wilkins M.J."/>
            <person name="Karaoz U."/>
            <person name="Brodie E.L."/>
            <person name="Williams K.H."/>
            <person name="Hubbard S.S."/>
            <person name="Banfield J.F."/>
        </authorList>
    </citation>
    <scope>NUCLEOTIDE SEQUENCE [LARGE SCALE GENOMIC DNA]</scope>
</reference>
<dbReference type="Proteomes" id="UP000176431">
    <property type="component" value="Unassembled WGS sequence"/>
</dbReference>
<dbReference type="EMBL" id="MEYK01000036">
    <property type="protein sequence ID" value="OGD24682.1"/>
    <property type="molecule type" value="Genomic_DNA"/>
</dbReference>
<proteinExistence type="predicted"/>
<feature type="region of interest" description="Disordered" evidence="1">
    <location>
        <begin position="165"/>
        <end position="193"/>
    </location>
</feature>
<name>A0A1F5B237_9BACT</name>
<protein>
    <recommendedName>
        <fullName evidence="2">NYN domain-containing protein</fullName>
    </recommendedName>
</protein>
<comment type="caution">
    <text evidence="3">The sequence shown here is derived from an EMBL/GenBank/DDBJ whole genome shotgun (WGS) entry which is preliminary data.</text>
</comment>
<dbReference type="AlphaFoldDB" id="A0A1F5B237"/>
<dbReference type="InterPro" id="IPR047140">
    <property type="entry name" value="LabA"/>
</dbReference>
<evidence type="ECO:0000256" key="1">
    <source>
        <dbReference type="SAM" id="MobiDB-lite"/>
    </source>
</evidence>
<dbReference type="PANTHER" id="PTHR35458">
    <property type="entry name" value="SLR0755 PROTEIN"/>
    <property type="match status" value="1"/>
</dbReference>
<evidence type="ECO:0000313" key="4">
    <source>
        <dbReference type="Proteomes" id="UP000176431"/>
    </source>
</evidence>
<dbReference type="Pfam" id="PF01936">
    <property type="entry name" value="NYN"/>
    <property type="match status" value="1"/>
</dbReference>
<sequence length="193" mass="21458">MAIIKHKDQRVAILIDVQNLYHSAKNLYNGRVNFSKVLEAALVGRKLVRAIGYVIKTETGEESAFFEALTKMGIETKMKDLQIFPGGVKKGDWDVGIAVDAIRLGDFFIDVLILATGDGDFVPLVEYLRNRGRQVEIIAFGRSTSAKLKEAADDFIDMSADPKKFTIPIKKSRQRRGSPEAAKQKTTKNNGKN</sequence>
<evidence type="ECO:0000259" key="2">
    <source>
        <dbReference type="Pfam" id="PF01936"/>
    </source>
</evidence>
<dbReference type="InterPro" id="IPR021139">
    <property type="entry name" value="NYN"/>
</dbReference>
<organism evidence="3 4">
    <name type="scientific">Candidatus Azambacteria bacterium RIFCSPHIGHO2_01_FULL_40_24</name>
    <dbReference type="NCBI Taxonomy" id="1797301"/>
    <lineage>
        <taxon>Bacteria</taxon>
        <taxon>Candidatus Azamiibacteriota</taxon>
    </lineage>
</organism>
<dbReference type="Gene3D" id="3.40.50.1010">
    <property type="entry name" value="5'-nuclease"/>
    <property type="match status" value="1"/>
</dbReference>
<feature type="domain" description="NYN" evidence="2">
    <location>
        <begin position="10"/>
        <end position="158"/>
    </location>
</feature>
<dbReference type="GO" id="GO:0004540">
    <property type="term" value="F:RNA nuclease activity"/>
    <property type="evidence" value="ECO:0007669"/>
    <property type="project" value="InterPro"/>
</dbReference>
<gene>
    <name evidence="3" type="ORF">A2819_03025</name>
</gene>
<accession>A0A1F5B237</accession>
<dbReference type="PANTHER" id="PTHR35458:SF8">
    <property type="entry name" value="SLR0650 PROTEIN"/>
    <property type="match status" value="1"/>
</dbReference>
<dbReference type="CDD" id="cd10911">
    <property type="entry name" value="PIN_LabA"/>
    <property type="match status" value="1"/>
</dbReference>